<dbReference type="CDD" id="cd05822">
    <property type="entry name" value="TLP_HIUase"/>
    <property type="match status" value="1"/>
</dbReference>
<dbReference type="EMBL" id="VLKZ01000009">
    <property type="protein sequence ID" value="TWI54531.1"/>
    <property type="molecule type" value="Genomic_DNA"/>
</dbReference>
<dbReference type="GO" id="GO:0006144">
    <property type="term" value="P:purine nucleobase metabolic process"/>
    <property type="evidence" value="ECO:0007669"/>
    <property type="project" value="UniProtKB-KW"/>
</dbReference>
<feature type="domain" description="Transthyretin/hydroxyisourate hydrolase" evidence="8">
    <location>
        <begin position="5"/>
        <end position="119"/>
    </location>
</feature>
<comment type="function">
    <text evidence="2">Catalyzes the hydrolysis of 5-hydroxyisourate (HIU) to 2-oxo-4-hydroxy-4-carboxy-5-ureidoimidazoline (OHCU).</text>
</comment>
<dbReference type="InterPro" id="IPR023418">
    <property type="entry name" value="Thyroxine_BS"/>
</dbReference>
<dbReference type="PROSITE" id="PS00768">
    <property type="entry name" value="TRANSTHYRETIN_1"/>
    <property type="match status" value="1"/>
</dbReference>
<dbReference type="InterPro" id="IPR014306">
    <property type="entry name" value="Hydroxyisourate_hydrolase"/>
</dbReference>
<evidence type="ECO:0000256" key="5">
    <source>
        <dbReference type="ARBA" id="ARBA00022631"/>
    </source>
</evidence>
<proteinExistence type="inferred from homology"/>
<sequence>MSGRLTTHVLDISTGKPASGVIIELFEYNKLTREYEKLTQTTTNEDGRLDEPLLEGESMKKGIFQLMFHVEEYFNQDGSKQEPPSFLDIVPIRFRIASEYDHYHVPLLIAPGGYSTYRGS</sequence>
<evidence type="ECO:0000313" key="9">
    <source>
        <dbReference type="EMBL" id="TWI54531.1"/>
    </source>
</evidence>
<dbReference type="PANTHER" id="PTHR10395:SF7">
    <property type="entry name" value="5-HYDROXYISOURATE HYDROLASE"/>
    <property type="match status" value="1"/>
</dbReference>
<keyword evidence="6 7" id="KW-0378">Hydrolase</keyword>
<dbReference type="GO" id="GO:0033971">
    <property type="term" value="F:hydroxyisourate hydrolase activity"/>
    <property type="evidence" value="ECO:0007669"/>
    <property type="project" value="UniProtKB-EC"/>
</dbReference>
<comment type="catalytic activity">
    <reaction evidence="1 7">
        <text>5-hydroxyisourate + H2O = 5-hydroxy-2-oxo-4-ureido-2,5-dihydro-1H-imidazole-5-carboxylate + H(+)</text>
        <dbReference type="Rhea" id="RHEA:23736"/>
        <dbReference type="ChEBI" id="CHEBI:15377"/>
        <dbReference type="ChEBI" id="CHEBI:15378"/>
        <dbReference type="ChEBI" id="CHEBI:18072"/>
        <dbReference type="ChEBI" id="CHEBI:58639"/>
        <dbReference type="EC" id="3.5.2.17"/>
    </reaction>
</comment>
<dbReference type="Proteomes" id="UP000315711">
    <property type="component" value="Unassembled WGS sequence"/>
</dbReference>
<dbReference type="InterPro" id="IPR036817">
    <property type="entry name" value="Transthyretin/HIU_hydrolase_sf"/>
</dbReference>
<evidence type="ECO:0000256" key="6">
    <source>
        <dbReference type="ARBA" id="ARBA00022801"/>
    </source>
</evidence>
<evidence type="ECO:0000259" key="8">
    <source>
        <dbReference type="Pfam" id="PF00576"/>
    </source>
</evidence>
<dbReference type="InterPro" id="IPR023416">
    <property type="entry name" value="Transthyretin/HIU_hydrolase_d"/>
</dbReference>
<dbReference type="OrthoDB" id="9792386at2"/>
<dbReference type="Pfam" id="PF00576">
    <property type="entry name" value="Transthyretin"/>
    <property type="match status" value="1"/>
</dbReference>
<accession>A0A562QCQ5</accession>
<gene>
    <name evidence="9" type="ORF">IQ10_03084</name>
</gene>
<dbReference type="PROSITE" id="PS00769">
    <property type="entry name" value="TRANSTHYRETIN_2"/>
    <property type="match status" value="1"/>
</dbReference>
<dbReference type="SUPFAM" id="SSF49472">
    <property type="entry name" value="Transthyretin (synonym: prealbumin)"/>
    <property type="match status" value="1"/>
</dbReference>
<evidence type="ECO:0000256" key="1">
    <source>
        <dbReference type="ARBA" id="ARBA00001043"/>
    </source>
</evidence>
<keyword evidence="5 7" id="KW-0659">Purine metabolism</keyword>
<dbReference type="RefSeq" id="WP_144451318.1">
    <property type="nucleotide sequence ID" value="NZ_VLKZ01000009.1"/>
</dbReference>
<dbReference type="InterPro" id="IPR023419">
    <property type="entry name" value="Transthyretin_CS"/>
</dbReference>
<evidence type="ECO:0000313" key="10">
    <source>
        <dbReference type="Proteomes" id="UP000315711"/>
    </source>
</evidence>
<dbReference type="AlphaFoldDB" id="A0A562QCQ5"/>
<protein>
    <recommendedName>
        <fullName evidence="7">5-hydroxyisourate hydrolase</fullName>
        <shortName evidence="7">HIU hydrolase</shortName>
        <shortName evidence="7">HIUHase</shortName>
        <ecNumber evidence="7">3.5.2.17</ecNumber>
    </recommendedName>
</protein>
<organism evidence="9 10">
    <name type="scientific">Halalkalibacter nanhaiisediminis</name>
    <dbReference type="NCBI Taxonomy" id="688079"/>
    <lineage>
        <taxon>Bacteria</taxon>
        <taxon>Bacillati</taxon>
        <taxon>Bacillota</taxon>
        <taxon>Bacilli</taxon>
        <taxon>Bacillales</taxon>
        <taxon>Bacillaceae</taxon>
        <taxon>Halalkalibacter</taxon>
    </lineage>
</organism>
<comment type="similarity">
    <text evidence="3 7">Belongs to the transthyretin family. 5-hydroxyisourate hydrolase subfamily.</text>
</comment>
<dbReference type="NCBIfam" id="TIGR02962">
    <property type="entry name" value="hdxy_isourate"/>
    <property type="match status" value="1"/>
</dbReference>
<evidence type="ECO:0000256" key="4">
    <source>
        <dbReference type="ARBA" id="ARBA00011881"/>
    </source>
</evidence>
<evidence type="ECO:0000256" key="2">
    <source>
        <dbReference type="ARBA" id="ARBA00002704"/>
    </source>
</evidence>
<name>A0A562QCQ5_9BACI</name>
<dbReference type="PANTHER" id="PTHR10395">
    <property type="entry name" value="URICASE AND TRANSTHYRETIN-RELATED"/>
    <property type="match status" value="1"/>
</dbReference>
<evidence type="ECO:0000256" key="7">
    <source>
        <dbReference type="RuleBase" id="RU361270"/>
    </source>
</evidence>
<dbReference type="EC" id="3.5.2.17" evidence="7"/>
<comment type="subunit">
    <text evidence="4 7">Homotetramer.</text>
</comment>
<keyword evidence="10" id="KW-1185">Reference proteome</keyword>
<evidence type="ECO:0000256" key="3">
    <source>
        <dbReference type="ARBA" id="ARBA00009850"/>
    </source>
</evidence>
<dbReference type="Gene3D" id="2.60.40.180">
    <property type="entry name" value="Transthyretin/hydroxyisourate hydrolase domain"/>
    <property type="match status" value="1"/>
</dbReference>
<reference evidence="9 10" key="1">
    <citation type="journal article" date="2015" name="Stand. Genomic Sci.">
        <title>Genomic Encyclopedia of Bacterial and Archaeal Type Strains, Phase III: the genomes of soil and plant-associated and newly described type strains.</title>
        <authorList>
            <person name="Whitman W.B."/>
            <person name="Woyke T."/>
            <person name="Klenk H.P."/>
            <person name="Zhou Y."/>
            <person name="Lilburn T.G."/>
            <person name="Beck B.J."/>
            <person name="De Vos P."/>
            <person name="Vandamme P."/>
            <person name="Eisen J.A."/>
            <person name="Garrity G."/>
            <person name="Hugenholtz P."/>
            <person name="Kyrpides N.C."/>
        </authorList>
    </citation>
    <scope>NUCLEOTIDE SEQUENCE [LARGE SCALE GENOMIC DNA]</scope>
    <source>
        <strain evidence="9 10">CGMCC 1.10116</strain>
    </source>
</reference>
<comment type="caution">
    <text evidence="9">The sequence shown here is derived from an EMBL/GenBank/DDBJ whole genome shotgun (WGS) entry which is preliminary data.</text>
</comment>